<comment type="similarity">
    <text evidence="4">Belongs to the TonB-dependent receptor family.</text>
</comment>
<accession>A0A0K3A1Q4</accession>
<dbReference type="PANTHER" id="PTHR40980:SF3">
    <property type="entry name" value="TONB-DEPENDENT RECEPTOR-LIKE BETA-BARREL DOMAIN-CONTAINING PROTEIN"/>
    <property type="match status" value="1"/>
</dbReference>
<evidence type="ECO:0000259" key="7">
    <source>
        <dbReference type="Pfam" id="PF07715"/>
    </source>
</evidence>
<feature type="signal peptide" evidence="5">
    <location>
        <begin position="1"/>
        <end position="30"/>
    </location>
</feature>
<feature type="domain" description="TonB-dependent receptor-like beta-barrel" evidence="6">
    <location>
        <begin position="432"/>
        <end position="896"/>
    </location>
</feature>
<feature type="domain" description="TonB-dependent receptor plug" evidence="7">
    <location>
        <begin position="70"/>
        <end position="179"/>
    </location>
</feature>
<dbReference type="InterPro" id="IPR037066">
    <property type="entry name" value="Plug_dom_sf"/>
</dbReference>
<dbReference type="PANTHER" id="PTHR40980">
    <property type="entry name" value="PLUG DOMAIN-CONTAINING PROTEIN"/>
    <property type="match status" value="1"/>
</dbReference>
<dbReference type="RefSeq" id="WP_053835821.1">
    <property type="nucleotide sequence ID" value="NZ_CXOI01000047.1"/>
</dbReference>
<evidence type="ECO:0000256" key="3">
    <source>
        <dbReference type="ARBA" id="ARBA00023237"/>
    </source>
</evidence>
<dbReference type="GO" id="GO:0009279">
    <property type="term" value="C:cell outer membrane"/>
    <property type="evidence" value="ECO:0007669"/>
    <property type="project" value="UniProtKB-SubCell"/>
</dbReference>
<dbReference type="Gene3D" id="2.40.170.20">
    <property type="entry name" value="TonB-dependent receptor, beta-barrel domain"/>
    <property type="match status" value="1"/>
</dbReference>
<dbReference type="CDD" id="cd01347">
    <property type="entry name" value="ligand_gated_channel"/>
    <property type="match status" value="1"/>
</dbReference>
<gene>
    <name evidence="8" type="ORF">XTALMG727_2725</name>
</gene>
<organism evidence="8 9">
    <name type="scientific">Xanthomonas graminis pv. arrhenatheri LMG 727</name>
    <dbReference type="NCBI Taxonomy" id="1195923"/>
    <lineage>
        <taxon>Bacteria</taxon>
        <taxon>Pseudomonadati</taxon>
        <taxon>Pseudomonadota</taxon>
        <taxon>Gammaproteobacteria</taxon>
        <taxon>Lysobacterales</taxon>
        <taxon>Lysobacteraceae</taxon>
        <taxon>Xanthomonas</taxon>
        <taxon>Xanthomonas translucens group</taxon>
        <taxon>Xanthomonas graminis</taxon>
    </lineage>
</organism>
<evidence type="ECO:0000256" key="4">
    <source>
        <dbReference type="RuleBase" id="RU003357"/>
    </source>
</evidence>
<evidence type="ECO:0000259" key="6">
    <source>
        <dbReference type="Pfam" id="PF00593"/>
    </source>
</evidence>
<dbReference type="InterPro" id="IPR012910">
    <property type="entry name" value="Plug_dom"/>
</dbReference>
<protein>
    <submittedName>
        <fullName evidence="8">TonB-dependent receptor</fullName>
    </submittedName>
</protein>
<evidence type="ECO:0000256" key="5">
    <source>
        <dbReference type="SAM" id="SignalP"/>
    </source>
</evidence>
<dbReference type="InterPro" id="IPR010104">
    <property type="entry name" value="TonB_rcpt_bac"/>
</dbReference>
<dbReference type="Proteomes" id="UP000046187">
    <property type="component" value="Unassembled WGS sequence"/>
</dbReference>
<dbReference type="NCBIfam" id="TIGR01782">
    <property type="entry name" value="TonB-Xanth-Caul"/>
    <property type="match status" value="1"/>
</dbReference>
<keyword evidence="3" id="KW-0998">Cell outer membrane</keyword>
<keyword evidence="5" id="KW-0732">Signal</keyword>
<evidence type="ECO:0000313" key="8">
    <source>
        <dbReference type="EMBL" id="CTP89465.1"/>
    </source>
</evidence>
<dbReference type="Gene3D" id="2.170.130.10">
    <property type="entry name" value="TonB-dependent receptor, plug domain"/>
    <property type="match status" value="1"/>
</dbReference>
<dbReference type="Pfam" id="PF07715">
    <property type="entry name" value="Plug"/>
    <property type="match status" value="1"/>
</dbReference>
<dbReference type="InterPro" id="IPR000531">
    <property type="entry name" value="Beta-barrel_TonB"/>
</dbReference>
<dbReference type="InterPro" id="IPR036942">
    <property type="entry name" value="Beta-barrel_TonB_sf"/>
</dbReference>
<keyword evidence="4" id="KW-0798">TonB box</keyword>
<dbReference type="EMBL" id="CXOI01000047">
    <property type="protein sequence ID" value="CTP89465.1"/>
    <property type="molecule type" value="Genomic_DNA"/>
</dbReference>
<dbReference type="AlphaFoldDB" id="A0A0K3A1Q4"/>
<evidence type="ECO:0000256" key="1">
    <source>
        <dbReference type="ARBA" id="ARBA00004442"/>
    </source>
</evidence>
<keyword evidence="8" id="KW-0675">Receptor</keyword>
<proteinExistence type="inferred from homology"/>
<feature type="chain" id="PRO_5005493146" evidence="5">
    <location>
        <begin position="31"/>
        <end position="932"/>
    </location>
</feature>
<name>A0A0K3A1Q4_9XANT</name>
<reference evidence="9" key="1">
    <citation type="submission" date="2015-07" db="EMBL/GenBank/DDBJ databases">
        <authorList>
            <person name="Wibberg D."/>
        </authorList>
    </citation>
    <scope>NUCLEOTIDE SEQUENCE [LARGE SCALE GENOMIC DNA]</scope>
</reference>
<keyword evidence="9" id="KW-1185">Reference proteome</keyword>
<evidence type="ECO:0000256" key="2">
    <source>
        <dbReference type="ARBA" id="ARBA00023136"/>
    </source>
</evidence>
<dbReference type="SUPFAM" id="SSF56935">
    <property type="entry name" value="Porins"/>
    <property type="match status" value="1"/>
</dbReference>
<comment type="subcellular location">
    <subcellularLocation>
        <location evidence="1 4">Cell outer membrane</location>
    </subcellularLocation>
</comment>
<evidence type="ECO:0000313" key="9">
    <source>
        <dbReference type="Proteomes" id="UP000046187"/>
    </source>
</evidence>
<sequence length="932" mass="101149">MQSRTERRKTPVTLLALSIGLALQAGIVQAQEVPAPATGATEPATQLDTVTVTGYRASVEKALDIKRGEAGVVDAIVAEDVGKFPDLNLAESLQRIPGVVITREAGEGRSISVRGLGPDFTRVRINGMEALTTVGAGDQSGGTNRGRGFDFNVFASDLFSQLIVRKTASADVEEGSLGATVDLKTARPFDYSGFTFVASGQAGYNAMAQKADPRLAALISNTFADGTFGALLSVAYSERQALEEGSNTGRWAGGTSNGGFAASSPYAAARAANVYHPRFPRYVQMEHEQKRLGVTGSLQWKPSDATEIALDTLYSKIDAERDEHYIEAISFSRNRDAATGAARRPDRDGKPTTIVRNGEIRNNALVYGEFDNVDIRSENRHDEWNTVFKQIGLSAQHRFSDDFTLSGKVGTSRSRHENPVQTTIIMDKYDVDGYSYDYRGNSRAPVINYGIDTTDPRGWELAEIRLRPQYVDNDFDTGQIDFNWTISPGFRLKGGVLAKDYTFKTVELRRASESTVPNFANGTKIVPVDMTGQAGLKGIAGSPSNWVIPDLNAFVDGFDLYSNSGLFAVAPRSNNSRSVEEKDRGAYLMGEFSTDLGNIPLSGNIGVRYVRTKQASTGYALINNVPTQTTVERSYDDTLPSFNLVAEITPDVLIRLGAAKVMTRPGLGSLTPGVTVAVAGGARTVSGGNPDLDPIRATNVDLGVEWYFDEGAMAGVGLFYKDIDSFIQTAREVRPYSSSGLPASLLDGTNASVNDDFTFSIPLNTPGGKLKGVEANYIQPFTFLPGKWSNLGVQLNYTWVDSQIQYLDNTGKPVMKNDLTCLSKSAWNATVFYEGEVFSGRVSATNRDDYLTQAPGTEAGFNVDGTHGMTGTTVIDASLRYRISEQLELSLEGINLTNEASDEWVYSPTTGRLPLQYTETGRQYLLGLRYKF</sequence>
<keyword evidence="2 4" id="KW-0472">Membrane</keyword>
<dbReference type="Pfam" id="PF00593">
    <property type="entry name" value="TonB_dep_Rec_b-barrel"/>
    <property type="match status" value="1"/>
</dbReference>